<protein>
    <submittedName>
        <fullName evidence="1">Uncharacterized protein</fullName>
    </submittedName>
</protein>
<dbReference type="EMBL" id="MN379460">
    <property type="protein sequence ID" value="QGH75005.1"/>
    <property type="molecule type" value="Genomic_DNA"/>
</dbReference>
<reference evidence="1" key="1">
    <citation type="submission" date="2019-08" db="EMBL/GenBank/DDBJ databases">
        <authorList>
            <person name="Pogozhova M.P."/>
            <person name="Pisanov R.V."/>
            <person name="Gaevskaya N.E."/>
            <person name="Vodopyanov A.S."/>
        </authorList>
    </citation>
    <scope>NUCLEOTIDE SEQUENCE</scope>
</reference>
<evidence type="ECO:0000313" key="1">
    <source>
        <dbReference type="EMBL" id="QGH75005.1"/>
    </source>
</evidence>
<name>A0A5Q2WER1_9CAUD</name>
<proteinExistence type="predicted"/>
<accession>A0A5Q2WER1</accession>
<organism evidence="1">
    <name type="scientific">Vibrio phage Rostov M3</name>
    <dbReference type="NCBI Taxonomy" id="2660724"/>
    <lineage>
        <taxon>Viruses</taxon>
        <taxon>Duplodnaviria</taxon>
        <taxon>Heunggongvirae</taxon>
        <taxon>Uroviricota</taxon>
        <taxon>Caudoviricetes</taxon>
    </lineage>
</organism>
<sequence length="50" mass="5867">MSDFEEQAVNMSRIDTVYCDAVGFKSFQDLGAYWSFVCKDGRKFIVRYKN</sequence>
<gene>
    <name evidence="1" type="ORF">RostovM3_00018</name>
</gene>